<dbReference type="OrthoDB" id="6415790at2759"/>
<organism evidence="2">
    <name type="scientific">Absidia glauca</name>
    <name type="common">Pin mould</name>
    <dbReference type="NCBI Taxonomy" id="4829"/>
    <lineage>
        <taxon>Eukaryota</taxon>
        <taxon>Fungi</taxon>
        <taxon>Fungi incertae sedis</taxon>
        <taxon>Mucoromycota</taxon>
        <taxon>Mucoromycotina</taxon>
        <taxon>Mucoromycetes</taxon>
        <taxon>Mucorales</taxon>
        <taxon>Cunninghamellaceae</taxon>
        <taxon>Absidia</taxon>
    </lineage>
</organism>
<name>A0A168QB72_ABSGL</name>
<protein>
    <recommendedName>
        <fullName evidence="4">CNH domain-containing protein</fullName>
    </recommendedName>
</protein>
<feature type="region of interest" description="Disordered" evidence="1">
    <location>
        <begin position="355"/>
        <end position="390"/>
    </location>
</feature>
<evidence type="ECO:0000256" key="1">
    <source>
        <dbReference type="SAM" id="MobiDB-lite"/>
    </source>
</evidence>
<dbReference type="AlphaFoldDB" id="A0A168QB72"/>
<feature type="compositionally biased region" description="Polar residues" evidence="1">
    <location>
        <begin position="357"/>
        <end position="368"/>
    </location>
</feature>
<evidence type="ECO:0000313" key="3">
    <source>
        <dbReference type="Proteomes" id="UP000078561"/>
    </source>
</evidence>
<feature type="region of interest" description="Disordered" evidence="1">
    <location>
        <begin position="1"/>
        <end position="62"/>
    </location>
</feature>
<accession>A0A168QB72</accession>
<dbReference type="Proteomes" id="UP000078561">
    <property type="component" value="Unassembled WGS sequence"/>
</dbReference>
<gene>
    <name evidence="2" type="primary">ABSGL_10017.1 scaffold 11783</name>
</gene>
<sequence length="594" mass="65439">MTIVDNMPTGHVRSGPLFGATPPHHLDHSQPPPYSPDESTNAHGTHTPPALEPRAERPSTTNQPNFSLLELELFETCNSPTPYYSSCVLEQRFLLLGHCTNGLQVVDLKDGQAPPKTILWIQARQLKVISSSGILLVLPDRTKKVRCYSLPAILRLCYGVLGLDWTLECDRVFPLGSKPSFWCASDNDALMESNQTSRLLLVASATHAWTSPSLLTLSGTLNKRYLWKNKVVLQDYCYKLPNSKDALSMHVYSTTGYVFVAILQRDRILLWQRQRHSSSSSSSQAFSPLKEFWIPAEAHAVSFADDRLTLRHIIAVFPHGASLISIQNSKVKTVPIDQKVEQLYQAACFRQHYESSARPTTTTMNDSHSIATSDATTPSTTTTTNTATGGPSLSVFTRSYSNPTAISTATALASPISPPPASMASRRPLSFNSPTLQWTSLIQLPFYPERMASLTMEFSIPPSYDTVMTRTPFEATDPVAVPSANAPQLYLATFGCHSMIIDMNGALFSTQVYSWSEPPEAHIAFMPLQPDDWYAVGFAKESVNVMHMASGKSHRVMNGVPIRFLGQGRSLMWACLNGKTNQVYSLSSSSSSVV</sequence>
<keyword evidence="3" id="KW-1185">Reference proteome</keyword>
<reference evidence="2" key="1">
    <citation type="submission" date="2016-04" db="EMBL/GenBank/DDBJ databases">
        <authorList>
            <person name="Evans L.H."/>
            <person name="Alamgir A."/>
            <person name="Owens N."/>
            <person name="Weber N.D."/>
            <person name="Virtaneva K."/>
            <person name="Barbian K."/>
            <person name="Babar A."/>
            <person name="Rosenke K."/>
        </authorList>
    </citation>
    <scope>NUCLEOTIDE SEQUENCE [LARGE SCALE GENOMIC DNA]</scope>
    <source>
        <strain evidence="2">CBS 101.48</strain>
    </source>
</reference>
<evidence type="ECO:0000313" key="2">
    <source>
        <dbReference type="EMBL" id="SAM04157.1"/>
    </source>
</evidence>
<feature type="compositionally biased region" description="Low complexity" evidence="1">
    <location>
        <begin position="369"/>
        <end position="388"/>
    </location>
</feature>
<evidence type="ECO:0008006" key="4">
    <source>
        <dbReference type="Google" id="ProtNLM"/>
    </source>
</evidence>
<proteinExistence type="predicted"/>
<dbReference type="OMA" id="RHIIAVF"/>
<dbReference type="InParanoid" id="A0A168QB72"/>
<dbReference type="EMBL" id="LT554349">
    <property type="protein sequence ID" value="SAM04157.1"/>
    <property type="molecule type" value="Genomic_DNA"/>
</dbReference>